<feature type="compositionally biased region" description="Basic residues" evidence="17">
    <location>
        <begin position="487"/>
        <end position="504"/>
    </location>
</feature>
<comment type="function">
    <text evidence="13">Essential for normal male fertility and for progressive motility of spermatozoa.</text>
</comment>
<dbReference type="Proteomes" id="UP000008144">
    <property type="component" value="Chromosome 7"/>
</dbReference>
<dbReference type="GO" id="GO:0007018">
    <property type="term" value="P:microtubule-based movement"/>
    <property type="evidence" value="ECO:0000318"/>
    <property type="project" value="GO_Central"/>
</dbReference>
<dbReference type="FunFam" id="3.40.850.10:FF:000040">
    <property type="entry name" value="Kinesin-like protein"/>
    <property type="match status" value="1"/>
</dbReference>
<dbReference type="GO" id="GO:0005871">
    <property type="term" value="C:kinesin complex"/>
    <property type="evidence" value="ECO:0000318"/>
    <property type="project" value="GO_Central"/>
</dbReference>
<dbReference type="PROSITE" id="PS50067">
    <property type="entry name" value="KINESIN_MOTOR_2"/>
    <property type="match status" value="1"/>
</dbReference>
<organism evidence="19 20">
    <name type="scientific">Ciona intestinalis</name>
    <name type="common">Transparent sea squirt</name>
    <name type="synonym">Ascidia intestinalis</name>
    <dbReference type="NCBI Taxonomy" id="7719"/>
    <lineage>
        <taxon>Eukaryota</taxon>
        <taxon>Metazoa</taxon>
        <taxon>Chordata</taxon>
        <taxon>Tunicata</taxon>
        <taxon>Ascidiacea</taxon>
        <taxon>Phlebobranchia</taxon>
        <taxon>Cionidae</taxon>
        <taxon>Ciona</taxon>
    </lineage>
</organism>
<dbReference type="Ensembl" id="ENSCINT00000007622.3">
    <property type="protein sequence ID" value="ENSCINP00000007622.3"/>
    <property type="gene ID" value="ENSCING00000003694.3"/>
</dbReference>
<evidence type="ECO:0000256" key="8">
    <source>
        <dbReference type="ARBA" id="ARBA00023054"/>
    </source>
</evidence>
<evidence type="ECO:0000256" key="11">
    <source>
        <dbReference type="ARBA" id="ARBA00023212"/>
    </source>
</evidence>
<keyword evidence="7" id="KW-0282">Flagellum</keyword>
<evidence type="ECO:0000256" key="12">
    <source>
        <dbReference type="ARBA" id="ARBA00023273"/>
    </source>
</evidence>
<dbReference type="EMBL" id="EAAA01002430">
    <property type="status" value="NOT_ANNOTATED_CDS"/>
    <property type="molecule type" value="Genomic_DNA"/>
</dbReference>
<dbReference type="InterPro" id="IPR027417">
    <property type="entry name" value="P-loop_NTPase"/>
</dbReference>
<dbReference type="AlphaFoldDB" id="F6XI84"/>
<dbReference type="FunCoup" id="F6XI84">
    <property type="interactions" value="8"/>
</dbReference>
<dbReference type="InterPro" id="IPR056524">
    <property type="entry name" value="KIF6/9_C"/>
</dbReference>
<dbReference type="GO" id="GO:0016887">
    <property type="term" value="F:ATP hydrolysis activity"/>
    <property type="evidence" value="ECO:0000318"/>
    <property type="project" value="GO_Central"/>
</dbReference>
<keyword evidence="6 15" id="KW-0067">ATP-binding</keyword>
<evidence type="ECO:0000256" key="7">
    <source>
        <dbReference type="ARBA" id="ARBA00022846"/>
    </source>
</evidence>
<dbReference type="InterPro" id="IPR027640">
    <property type="entry name" value="Kinesin-like_fam"/>
</dbReference>
<dbReference type="InterPro" id="IPR001752">
    <property type="entry name" value="Kinesin_motor_dom"/>
</dbReference>
<evidence type="ECO:0000256" key="13">
    <source>
        <dbReference type="ARBA" id="ARBA00059553"/>
    </source>
</evidence>
<evidence type="ECO:0000256" key="4">
    <source>
        <dbReference type="ARBA" id="ARBA00022701"/>
    </source>
</evidence>
<dbReference type="Pfam" id="PF00225">
    <property type="entry name" value="Kinesin"/>
    <property type="match status" value="1"/>
</dbReference>
<dbReference type="PRINTS" id="PR00380">
    <property type="entry name" value="KINESINHEAVY"/>
</dbReference>
<feature type="compositionally biased region" description="Polar residues" evidence="17">
    <location>
        <begin position="538"/>
        <end position="547"/>
    </location>
</feature>
<dbReference type="InterPro" id="IPR019821">
    <property type="entry name" value="Kinesin_motor_CS"/>
</dbReference>
<evidence type="ECO:0000256" key="1">
    <source>
        <dbReference type="ARBA" id="ARBA00004611"/>
    </source>
</evidence>
<reference evidence="20" key="1">
    <citation type="journal article" date="2002" name="Science">
        <title>The draft genome of Ciona intestinalis: insights into chordate and vertebrate origins.</title>
        <authorList>
            <person name="Dehal P."/>
            <person name="Satou Y."/>
            <person name="Campbell R.K."/>
            <person name="Chapman J."/>
            <person name="Degnan B."/>
            <person name="De Tomaso A."/>
            <person name="Davidson B."/>
            <person name="Di Gregorio A."/>
            <person name="Gelpke M."/>
            <person name="Goodstein D.M."/>
            <person name="Harafuji N."/>
            <person name="Hastings K.E."/>
            <person name="Ho I."/>
            <person name="Hotta K."/>
            <person name="Huang W."/>
            <person name="Kawashima T."/>
            <person name="Lemaire P."/>
            <person name="Martinez D."/>
            <person name="Meinertzhagen I.A."/>
            <person name="Necula S."/>
            <person name="Nonaka M."/>
            <person name="Putnam N."/>
            <person name="Rash S."/>
            <person name="Saiga H."/>
            <person name="Satake M."/>
            <person name="Terry A."/>
            <person name="Yamada L."/>
            <person name="Wang H.G."/>
            <person name="Awazu S."/>
            <person name="Azumi K."/>
            <person name="Boore J."/>
            <person name="Branno M."/>
            <person name="Chin-Bow S."/>
            <person name="DeSantis R."/>
            <person name="Doyle S."/>
            <person name="Francino P."/>
            <person name="Keys D.N."/>
            <person name="Haga S."/>
            <person name="Hayashi H."/>
            <person name="Hino K."/>
            <person name="Imai K.S."/>
            <person name="Inaba K."/>
            <person name="Kano S."/>
            <person name="Kobayashi K."/>
            <person name="Kobayashi M."/>
            <person name="Lee B.I."/>
            <person name="Makabe K.W."/>
            <person name="Manohar C."/>
            <person name="Matassi G."/>
            <person name="Medina M."/>
            <person name="Mochizuki Y."/>
            <person name="Mount S."/>
            <person name="Morishita T."/>
            <person name="Miura S."/>
            <person name="Nakayama A."/>
            <person name="Nishizaka S."/>
            <person name="Nomoto H."/>
            <person name="Ohta F."/>
            <person name="Oishi K."/>
            <person name="Rigoutsos I."/>
            <person name="Sano M."/>
            <person name="Sasaki A."/>
            <person name="Sasakura Y."/>
            <person name="Shoguchi E."/>
            <person name="Shin-i T."/>
            <person name="Spagnuolo A."/>
            <person name="Stainier D."/>
            <person name="Suzuki M.M."/>
            <person name="Tassy O."/>
            <person name="Takatori N."/>
            <person name="Tokuoka M."/>
            <person name="Yagi K."/>
            <person name="Yoshizaki F."/>
            <person name="Wada S."/>
            <person name="Zhang C."/>
            <person name="Hyatt P.D."/>
            <person name="Larimer F."/>
            <person name="Detter C."/>
            <person name="Doggett N."/>
            <person name="Glavina T."/>
            <person name="Hawkins T."/>
            <person name="Richardson P."/>
            <person name="Lucas S."/>
            <person name="Kohara Y."/>
            <person name="Levine M."/>
            <person name="Satoh N."/>
            <person name="Rokhsar D.S."/>
        </authorList>
    </citation>
    <scope>NUCLEOTIDE SEQUENCE [LARGE SCALE GENOMIC DNA]</scope>
</reference>
<dbReference type="PROSITE" id="PS00411">
    <property type="entry name" value="KINESIN_MOTOR_1"/>
    <property type="match status" value="1"/>
</dbReference>
<keyword evidence="2" id="KW-0963">Cytoplasm</keyword>
<dbReference type="Gene3D" id="3.40.850.10">
    <property type="entry name" value="Kinesin motor domain"/>
    <property type="match status" value="1"/>
</dbReference>
<reference evidence="19" key="3">
    <citation type="submission" date="2025-08" db="UniProtKB">
        <authorList>
            <consortium name="Ensembl"/>
        </authorList>
    </citation>
    <scope>IDENTIFICATION</scope>
</reference>
<comment type="similarity">
    <text evidence="15 16">Belongs to the TRAFAC class myosin-kinesin ATPase superfamily. Kinesin family.</text>
</comment>
<comment type="subunit">
    <text evidence="14">Interacts with HYDIN.</text>
</comment>
<feature type="binding site" evidence="15">
    <location>
        <begin position="93"/>
        <end position="100"/>
    </location>
    <ligand>
        <name>ATP</name>
        <dbReference type="ChEBI" id="CHEBI:30616"/>
    </ligand>
</feature>
<dbReference type="GO" id="GO:0008017">
    <property type="term" value="F:microtubule binding"/>
    <property type="evidence" value="ECO:0000318"/>
    <property type="project" value="GO_Central"/>
</dbReference>
<protein>
    <recommendedName>
        <fullName evidence="16">Kinesin-like protein</fullName>
    </recommendedName>
</protein>
<evidence type="ECO:0000256" key="16">
    <source>
        <dbReference type="RuleBase" id="RU000394"/>
    </source>
</evidence>
<reference evidence="19" key="4">
    <citation type="submission" date="2025-09" db="UniProtKB">
        <authorList>
            <consortium name="Ensembl"/>
        </authorList>
    </citation>
    <scope>IDENTIFICATION</scope>
</reference>
<keyword evidence="4 16" id="KW-0493">Microtubule</keyword>
<dbReference type="STRING" id="7719.ENSCINP00000007622"/>
<dbReference type="InterPro" id="IPR036961">
    <property type="entry name" value="Kinesin_motor_dom_sf"/>
</dbReference>
<evidence type="ECO:0000256" key="5">
    <source>
        <dbReference type="ARBA" id="ARBA00022741"/>
    </source>
</evidence>
<keyword evidence="3" id="KW-0597">Phosphoprotein</keyword>
<evidence type="ECO:0000256" key="10">
    <source>
        <dbReference type="ARBA" id="ARBA00023175"/>
    </source>
</evidence>
<dbReference type="GeneTree" id="ENSGT00940000158533"/>
<proteinExistence type="inferred from homology"/>
<keyword evidence="8" id="KW-0175">Coiled coil</keyword>
<dbReference type="GO" id="GO:0005524">
    <property type="term" value="F:ATP binding"/>
    <property type="evidence" value="ECO:0007669"/>
    <property type="project" value="UniProtKB-UniRule"/>
</dbReference>
<keyword evidence="5 15" id="KW-0547">Nucleotide-binding</keyword>
<sequence length="794" mass="90110">SSNKKRVKVYARFRPTSKFSHDNISFDKDGKVINIHARKNVSSEVVNNQLLNWSFRVDGILHNASQDQVYDTVASDMTLNTLEGFNSTLLAYGQTGAGKTFTITGATENYKHRGLIPRAIAQVFRSVEERSDHAVQIQISYFEIYNETMFDLLSTLPESETASTYDSKLTIVEGEDGSVCIKGLSMHQANNEGEALNYLFEGETNRAIASHALNKNSSRSHCIFTIHVRSKSRTESNAKYIHSKLNLVDLAGSERIGKTGSDGLIKREAMYINKSLTFLEQTVIALADKNREHIPFRQTKLTHALKDSIGGKCFTTMIANVYGEASQLEETVSTLRFALRMMRIPVQPAITEHYDPWLLVQEMEKEIMHLKQELEMNNTLANRSQISYDMLSESQIADINKQVRMYLQRKTTEIDVRNLRQMNMVFEQFRNVITEMEQDIKDRFRSKFVLLDKSDSEALIALQKAGIPLDEDGNYLGSTQAAAHGGGKQKHPTSPKRRSGKKSRAGGSPTHRAPISPSLPAPGDHGPKGIKSGAAHSQVVTAQTDGAESTKKDECSVSGELLVDDRSHSRPSTPPPRPVAFENFKKEQGCEIYRILNENKSHLQSKKQIVHNLAHAVNATKHMIDGTRMALERKQNERYEQGEFVNEEGETVIDEEEFQLITQLKNLKQTYRHDYEELRNVKSEIDYCQKLVKQCTQRLVLEFDNWYSESYMQKNGEANPLSWSVPKPGVQHPMRLQLANIPLSSEDEQDKFQRLQETMLGDQEEIAFQNARMRVHRRKVNEQAMNQAQPARRL</sequence>
<evidence type="ECO:0000256" key="17">
    <source>
        <dbReference type="SAM" id="MobiDB-lite"/>
    </source>
</evidence>
<dbReference type="OMA" id="LMFACIW"/>
<dbReference type="GO" id="GO:0005737">
    <property type="term" value="C:cytoplasm"/>
    <property type="evidence" value="ECO:0000318"/>
    <property type="project" value="GO_Central"/>
</dbReference>
<keyword evidence="11" id="KW-0206">Cytoskeleton</keyword>
<comment type="subcellular location">
    <subcellularLocation>
        <location evidence="1">Cytoplasm</location>
        <location evidence="1">Cytoskeleton</location>
        <location evidence="1">Flagellum axoneme</location>
    </subcellularLocation>
</comment>
<dbReference type="GO" id="GO:0005874">
    <property type="term" value="C:microtubule"/>
    <property type="evidence" value="ECO:0000318"/>
    <property type="project" value="GO_Central"/>
</dbReference>
<dbReference type="GO" id="GO:0003777">
    <property type="term" value="F:microtubule motor activity"/>
    <property type="evidence" value="ECO:0000318"/>
    <property type="project" value="GO_Central"/>
</dbReference>
<dbReference type="PANTHER" id="PTHR47968">
    <property type="entry name" value="CENTROMERE PROTEIN E"/>
    <property type="match status" value="1"/>
</dbReference>
<evidence type="ECO:0000313" key="20">
    <source>
        <dbReference type="Proteomes" id="UP000008144"/>
    </source>
</evidence>
<evidence type="ECO:0000256" key="6">
    <source>
        <dbReference type="ARBA" id="ARBA00022840"/>
    </source>
</evidence>
<name>F6XI84_CIOIN</name>
<dbReference type="InParanoid" id="F6XI84"/>
<evidence type="ECO:0000256" key="9">
    <source>
        <dbReference type="ARBA" id="ARBA00023069"/>
    </source>
</evidence>
<evidence type="ECO:0000256" key="2">
    <source>
        <dbReference type="ARBA" id="ARBA00022490"/>
    </source>
</evidence>
<evidence type="ECO:0000259" key="18">
    <source>
        <dbReference type="PROSITE" id="PS50067"/>
    </source>
</evidence>
<keyword evidence="12" id="KW-0966">Cell projection</keyword>
<keyword evidence="9" id="KW-0969">Cilium</keyword>
<evidence type="ECO:0000256" key="14">
    <source>
        <dbReference type="ARBA" id="ARBA00063408"/>
    </source>
</evidence>
<dbReference type="SMART" id="SM00129">
    <property type="entry name" value="KISc"/>
    <property type="match status" value="1"/>
</dbReference>
<dbReference type="Pfam" id="PF23735">
    <property type="entry name" value="KIF9"/>
    <property type="match status" value="1"/>
</dbReference>
<evidence type="ECO:0000256" key="3">
    <source>
        <dbReference type="ARBA" id="ARBA00022553"/>
    </source>
</evidence>
<dbReference type="SUPFAM" id="SSF52540">
    <property type="entry name" value="P-loop containing nucleoside triphosphate hydrolases"/>
    <property type="match status" value="1"/>
</dbReference>
<feature type="region of interest" description="Disordered" evidence="17">
    <location>
        <begin position="471"/>
        <end position="579"/>
    </location>
</feature>
<feature type="domain" description="Kinesin motor" evidence="18">
    <location>
        <begin position="6"/>
        <end position="344"/>
    </location>
</feature>
<evidence type="ECO:0000313" key="19">
    <source>
        <dbReference type="Ensembl" id="ENSCINP00000007622.3"/>
    </source>
</evidence>
<keyword evidence="20" id="KW-1185">Reference proteome</keyword>
<reference evidence="19" key="2">
    <citation type="journal article" date="2008" name="Genome Biol.">
        <title>Improved genome assembly and evidence-based global gene model set for the chordate Ciona intestinalis: new insight into intron and operon populations.</title>
        <authorList>
            <person name="Satou Y."/>
            <person name="Mineta K."/>
            <person name="Ogasawara M."/>
            <person name="Sasakura Y."/>
            <person name="Shoguchi E."/>
            <person name="Ueno K."/>
            <person name="Yamada L."/>
            <person name="Matsumoto J."/>
            <person name="Wasserscheid J."/>
            <person name="Dewar K."/>
            <person name="Wiley G.B."/>
            <person name="Macmil S.L."/>
            <person name="Roe B.A."/>
            <person name="Zeller R.W."/>
            <person name="Hastings K.E."/>
            <person name="Lemaire P."/>
            <person name="Lindquist E."/>
            <person name="Endo T."/>
            <person name="Hotta K."/>
            <person name="Inaba K."/>
        </authorList>
    </citation>
    <scope>NUCLEOTIDE SEQUENCE [LARGE SCALE GENOMIC DNA]</scope>
    <source>
        <strain evidence="19">wild type</strain>
    </source>
</reference>
<dbReference type="HOGENOM" id="CLU_001485_16_2_1"/>
<dbReference type="PANTHER" id="PTHR47968:SF62">
    <property type="entry name" value="KINESIN FAMILY MEMBER 5A"/>
    <property type="match status" value="1"/>
</dbReference>
<evidence type="ECO:0000256" key="15">
    <source>
        <dbReference type="PROSITE-ProRule" id="PRU00283"/>
    </source>
</evidence>
<accession>F6XI84</accession>
<keyword evidence="10 15" id="KW-0505">Motor protein</keyword>